<evidence type="ECO:0000313" key="1">
    <source>
        <dbReference type="EMBL" id="MBK1869576.1"/>
    </source>
</evidence>
<dbReference type="Proteomes" id="UP000616151">
    <property type="component" value="Unassembled WGS sequence"/>
</dbReference>
<comment type="caution">
    <text evidence="1">The sequence shown here is derived from an EMBL/GenBank/DDBJ whole genome shotgun (WGS) entry which is preliminary data.</text>
</comment>
<protein>
    <submittedName>
        <fullName evidence="1">DUF4038 domain-containing protein</fullName>
    </submittedName>
</protein>
<organism evidence="1 2">
    <name type="scientific">Taklimakanibacter albus</name>
    <dbReference type="NCBI Taxonomy" id="2800327"/>
    <lineage>
        <taxon>Bacteria</taxon>
        <taxon>Pseudomonadati</taxon>
        <taxon>Pseudomonadota</taxon>
        <taxon>Alphaproteobacteria</taxon>
        <taxon>Hyphomicrobiales</taxon>
        <taxon>Aestuariivirgaceae</taxon>
        <taxon>Taklimakanibacter</taxon>
    </lineage>
</organism>
<proteinExistence type="predicted"/>
<sequence>MHRHHQVHPLEPKLGRVLAAAPAEAARYPLAISADRRRLLDAAGKPFLIQGDAAWSLIANLSFAEAVQYLDDRKAKGFNTLIVSLIEHLYSQDPPRDRAGREPFTTPGDLTTPNDAYFDAAEQVLEAAAQRGFCIILAPAYIGYIRDRGPGISRHLDGWYEEIVATGPEGCRAYGRYLGRRFGRFANIIWCIGGDWHPEKTRAGLDAVAHGLRDAGVTTLMTGHTHPEYSAADTFPDADWLDLNITYTYGIVHRMLHDDWQRRPVMPFFLIESTYESEHNASAQQIRRQAYWSVMCGGNGHCMGNHPIWLFGEGWQAALDLPGSEAMARWGDYFRALPWSDFLPDLDRELVSAGLGEARGLDRVTAARTADGRMGAAYLPVHRPVEVQLDRLHGPWLDVEWFDPASGRRVSGGTLRAKGPAILTPPFDEDAMLVLTSTGISDG</sequence>
<dbReference type="EMBL" id="JAENHL010000008">
    <property type="protein sequence ID" value="MBK1869576.1"/>
    <property type="molecule type" value="Genomic_DNA"/>
</dbReference>
<gene>
    <name evidence="1" type="ORF">JHL16_24665</name>
</gene>
<evidence type="ECO:0000313" key="2">
    <source>
        <dbReference type="Proteomes" id="UP000616151"/>
    </source>
</evidence>
<keyword evidence="2" id="KW-1185">Reference proteome</keyword>
<accession>A0ACC5RA70</accession>
<reference evidence="1" key="1">
    <citation type="submission" date="2021-01" db="EMBL/GenBank/DDBJ databases">
        <authorList>
            <person name="Sun Q."/>
        </authorList>
    </citation>
    <scope>NUCLEOTIDE SEQUENCE</scope>
    <source>
        <strain evidence="1">YIM B02566</strain>
    </source>
</reference>
<name>A0ACC5RA70_9HYPH</name>